<name>A0A8J3HCV4_9RHOB</name>
<accession>A0A8J3HCV4</accession>
<feature type="transmembrane region" description="Helical" evidence="1">
    <location>
        <begin position="225"/>
        <end position="244"/>
    </location>
</feature>
<dbReference type="PIRSF" id="PIRSF038991">
    <property type="entry name" value="Protein_AbrB"/>
    <property type="match status" value="1"/>
</dbReference>
<evidence type="ECO:0000313" key="3">
    <source>
        <dbReference type="Proteomes" id="UP000611500"/>
    </source>
</evidence>
<feature type="transmembrane region" description="Helical" evidence="1">
    <location>
        <begin position="100"/>
        <end position="122"/>
    </location>
</feature>
<reference evidence="2" key="1">
    <citation type="journal article" date="2014" name="Int. J. Syst. Evol. Microbiol.">
        <title>Complete genome sequence of Corynebacterium casei LMG S-19264T (=DSM 44701T), isolated from a smear-ripened cheese.</title>
        <authorList>
            <consortium name="US DOE Joint Genome Institute (JGI-PGF)"/>
            <person name="Walter F."/>
            <person name="Albersmeier A."/>
            <person name="Kalinowski J."/>
            <person name="Ruckert C."/>
        </authorList>
    </citation>
    <scope>NUCLEOTIDE SEQUENCE</scope>
    <source>
        <strain evidence="2">CGMCC 1.7081</strain>
    </source>
</reference>
<feature type="transmembrane region" description="Helical" evidence="1">
    <location>
        <begin position="44"/>
        <end position="61"/>
    </location>
</feature>
<evidence type="ECO:0000313" key="2">
    <source>
        <dbReference type="EMBL" id="GHH03281.1"/>
    </source>
</evidence>
<keyword evidence="3" id="KW-1185">Reference proteome</keyword>
<organism evidence="2 3">
    <name type="scientific">Pseudodonghicola xiamenensis</name>
    <dbReference type="NCBI Taxonomy" id="337702"/>
    <lineage>
        <taxon>Bacteria</taxon>
        <taxon>Pseudomonadati</taxon>
        <taxon>Pseudomonadota</taxon>
        <taxon>Alphaproteobacteria</taxon>
        <taxon>Rhodobacterales</taxon>
        <taxon>Paracoccaceae</taxon>
        <taxon>Pseudodonghicola</taxon>
    </lineage>
</organism>
<keyword evidence="1" id="KW-1133">Transmembrane helix</keyword>
<feature type="transmembrane region" description="Helical" evidence="1">
    <location>
        <begin position="73"/>
        <end position="94"/>
    </location>
</feature>
<gene>
    <name evidence="2" type="ORF">GCM10010961_41300</name>
</gene>
<keyword evidence="2" id="KW-0560">Oxidoreductase</keyword>
<sequence>MTPLSLPPARPVDIAKKLGQLGLILALAAIGAWAARHLGLPIPNLLGSLTASAALSLFLYARMGRRLWFPMNFRAAFIGVIGAMIGSSFSPSLWALAPSLALSFLVMSLFITAAWSLNFAIFRRLGGYDRPTALYSALPGGLIEAVSLGEQAGGNVEILSLQQFMRIVAVVVSVPALLTLWTGHAVGSAAGLSLEHAPADLADWLSFLVIVPLGMWLGRRLSLPAWTIVGPMLVSAVLQGTGLWDVNGPGPLLAVAQLVVGAGLGTMFARSTFRHIAKGFGLALISVSAMLALGGGLSLLLTRLVPIPLETLLISFSPGGVTEMSLIALSLGADPVLVTAHHLFRILFTVLAASAISKRLARKSPSAPGA</sequence>
<dbReference type="RefSeq" id="WP_051312644.1">
    <property type="nucleotide sequence ID" value="NZ_BNAP01000036.1"/>
</dbReference>
<dbReference type="Pfam" id="PF05145">
    <property type="entry name" value="AbrB"/>
    <property type="match status" value="1"/>
</dbReference>
<comment type="caution">
    <text evidence="2">The sequence shown here is derived from an EMBL/GenBank/DDBJ whole genome shotgun (WGS) entry which is preliminary data.</text>
</comment>
<feature type="transmembrane region" description="Helical" evidence="1">
    <location>
        <begin position="164"/>
        <end position="181"/>
    </location>
</feature>
<proteinExistence type="predicted"/>
<dbReference type="NCBIfam" id="TIGR03082">
    <property type="entry name" value="Gneg_AbrB_dup"/>
    <property type="match status" value="1"/>
</dbReference>
<keyword evidence="1" id="KW-0472">Membrane</keyword>
<evidence type="ECO:0000256" key="1">
    <source>
        <dbReference type="SAM" id="Phobius"/>
    </source>
</evidence>
<dbReference type="PANTHER" id="PTHR38457:SF1">
    <property type="entry name" value="REGULATOR ABRB-RELATED"/>
    <property type="match status" value="1"/>
</dbReference>
<dbReference type="InterPro" id="IPR017516">
    <property type="entry name" value="AbrB_dup"/>
</dbReference>
<feature type="transmembrane region" description="Helical" evidence="1">
    <location>
        <begin position="201"/>
        <end position="218"/>
    </location>
</feature>
<keyword evidence="1" id="KW-0812">Transmembrane</keyword>
<dbReference type="AlphaFoldDB" id="A0A8J3HCV4"/>
<dbReference type="Proteomes" id="UP000611500">
    <property type="component" value="Unassembled WGS sequence"/>
</dbReference>
<dbReference type="GO" id="GO:0016020">
    <property type="term" value="C:membrane"/>
    <property type="evidence" value="ECO:0007669"/>
    <property type="project" value="InterPro"/>
</dbReference>
<feature type="transmembrane region" description="Helical" evidence="1">
    <location>
        <begin position="250"/>
        <end position="268"/>
    </location>
</feature>
<dbReference type="GO" id="GO:0010468">
    <property type="term" value="P:regulation of gene expression"/>
    <property type="evidence" value="ECO:0007669"/>
    <property type="project" value="InterPro"/>
</dbReference>
<keyword evidence="2" id="KW-0503">Monooxygenase</keyword>
<dbReference type="PANTHER" id="PTHR38457">
    <property type="entry name" value="REGULATOR ABRB-RELATED"/>
    <property type="match status" value="1"/>
</dbReference>
<dbReference type="EMBL" id="BNAP01000036">
    <property type="protein sequence ID" value="GHH03281.1"/>
    <property type="molecule type" value="Genomic_DNA"/>
</dbReference>
<dbReference type="GO" id="GO:0004497">
    <property type="term" value="F:monooxygenase activity"/>
    <property type="evidence" value="ECO:0007669"/>
    <property type="project" value="UniProtKB-KW"/>
</dbReference>
<feature type="transmembrane region" description="Helical" evidence="1">
    <location>
        <begin position="280"/>
        <end position="301"/>
    </location>
</feature>
<reference evidence="2" key="2">
    <citation type="submission" date="2020-09" db="EMBL/GenBank/DDBJ databases">
        <authorList>
            <person name="Sun Q."/>
            <person name="Zhou Y."/>
        </authorList>
    </citation>
    <scope>NUCLEOTIDE SEQUENCE</scope>
    <source>
        <strain evidence="2">CGMCC 1.7081</strain>
    </source>
</reference>
<dbReference type="InterPro" id="IPR007820">
    <property type="entry name" value="AbrB_fam"/>
</dbReference>
<protein>
    <submittedName>
        <fullName evidence="2">Monooxygenase</fullName>
    </submittedName>
</protein>